<dbReference type="InterPro" id="IPR027417">
    <property type="entry name" value="P-loop_NTPase"/>
</dbReference>
<reference evidence="11 12" key="1">
    <citation type="submission" date="2011-08" db="EMBL/GenBank/DDBJ databases">
        <authorList>
            <person name="Lin Y."/>
            <person name="Hao X."/>
            <person name="Johnstone L."/>
            <person name="Miller S.J."/>
            <person name="Wei G."/>
            <person name="Rensing C."/>
        </authorList>
    </citation>
    <scope>NUCLEOTIDE SEQUENCE [LARGE SCALE GENOMIC DNA]</scope>
    <source>
        <strain evidence="11 12">K42</strain>
    </source>
</reference>
<evidence type="ECO:0000313" key="11">
    <source>
        <dbReference type="EMBL" id="EGX61869.1"/>
    </source>
</evidence>
<dbReference type="CDD" id="cd03228">
    <property type="entry name" value="ABCC_MRP_Like"/>
    <property type="match status" value="1"/>
</dbReference>
<evidence type="ECO:0000256" key="4">
    <source>
        <dbReference type="ARBA" id="ARBA00022840"/>
    </source>
</evidence>
<evidence type="ECO:0000256" key="3">
    <source>
        <dbReference type="ARBA" id="ARBA00022741"/>
    </source>
</evidence>
<dbReference type="PANTHER" id="PTHR43394">
    <property type="entry name" value="ATP-DEPENDENT PERMEASE MDL1, MITOCHONDRIAL"/>
    <property type="match status" value="1"/>
</dbReference>
<dbReference type="Gene3D" id="3.40.50.300">
    <property type="entry name" value="P-loop containing nucleotide triphosphate hydrolases"/>
    <property type="match status" value="1"/>
</dbReference>
<evidence type="ECO:0000313" key="12">
    <source>
        <dbReference type="Proteomes" id="UP000004217"/>
    </source>
</evidence>
<accession>G2G3X3</accession>
<dbReference type="PANTHER" id="PTHR43394:SF1">
    <property type="entry name" value="ATP-BINDING CASSETTE SUB-FAMILY B MEMBER 10, MITOCHONDRIAL"/>
    <property type="match status" value="1"/>
</dbReference>
<dbReference type="PROSITE" id="PS50929">
    <property type="entry name" value="ABC_TM1F"/>
    <property type="match status" value="1"/>
</dbReference>
<keyword evidence="4 11" id="KW-0067">ATP-binding</keyword>
<proteinExistence type="predicted"/>
<dbReference type="PATRIC" id="fig|700597.3.peg.165"/>
<feature type="domain" description="ABC transmembrane type-1" evidence="10">
    <location>
        <begin position="229"/>
        <end position="404"/>
    </location>
</feature>
<dbReference type="InterPro" id="IPR036640">
    <property type="entry name" value="ABC1_TM_sf"/>
</dbReference>
<keyword evidence="6 8" id="KW-0472">Membrane</keyword>
<keyword evidence="12" id="KW-1185">Reference proteome</keyword>
<dbReference type="PROSITE" id="PS50893">
    <property type="entry name" value="ABC_TRANSPORTER_2"/>
    <property type="match status" value="1"/>
</dbReference>
<dbReference type="GO" id="GO:0015421">
    <property type="term" value="F:ABC-type oligopeptide transporter activity"/>
    <property type="evidence" value="ECO:0007669"/>
    <property type="project" value="TreeGrafter"/>
</dbReference>
<dbReference type="SUPFAM" id="SSF90123">
    <property type="entry name" value="ABC transporter transmembrane region"/>
    <property type="match status" value="1"/>
</dbReference>
<dbReference type="SMART" id="SM00382">
    <property type="entry name" value="AAA"/>
    <property type="match status" value="1"/>
</dbReference>
<comment type="caution">
    <text evidence="11">The sequence shown here is derived from an EMBL/GenBank/DDBJ whole genome shotgun (WGS) entry which is preliminary data.</text>
</comment>
<dbReference type="InterPro" id="IPR011527">
    <property type="entry name" value="ABC1_TM_dom"/>
</dbReference>
<feature type="domain" description="ABC transporter" evidence="9">
    <location>
        <begin position="438"/>
        <end position="681"/>
    </location>
</feature>
<dbReference type="InterPro" id="IPR039421">
    <property type="entry name" value="Type_1_exporter"/>
</dbReference>
<keyword evidence="5 8" id="KW-1133">Transmembrane helix</keyword>
<gene>
    <name evidence="11" type="ORF">SZN_00870</name>
</gene>
<feature type="transmembrane region" description="Helical" evidence="8">
    <location>
        <begin position="156"/>
        <end position="173"/>
    </location>
</feature>
<dbReference type="AlphaFoldDB" id="G2G3X3"/>
<organism evidence="11 12">
    <name type="scientific">Streptomyces zinciresistens K42</name>
    <dbReference type="NCBI Taxonomy" id="700597"/>
    <lineage>
        <taxon>Bacteria</taxon>
        <taxon>Bacillati</taxon>
        <taxon>Actinomycetota</taxon>
        <taxon>Actinomycetes</taxon>
        <taxon>Kitasatosporales</taxon>
        <taxon>Streptomycetaceae</taxon>
        <taxon>Streptomyces</taxon>
    </lineage>
</organism>
<keyword evidence="2 8" id="KW-0812">Transmembrane</keyword>
<feature type="transmembrane region" description="Helical" evidence="8">
    <location>
        <begin position="231"/>
        <end position="252"/>
    </location>
</feature>
<feature type="transmembrane region" description="Helical" evidence="8">
    <location>
        <begin position="258"/>
        <end position="278"/>
    </location>
</feature>
<dbReference type="InterPro" id="IPR003439">
    <property type="entry name" value="ABC_transporter-like_ATP-bd"/>
</dbReference>
<evidence type="ECO:0000259" key="10">
    <source>
        <dbReference type="PROSITE" id="PS50929"/>
    </source>
</evidence>
<dbReference type="EMBL" id="AGBF01000001">
    <property type="protein sequence ID" value="EGX61869.1"/>
    <property type="molecule type" value="Genomic_DNA"/>
</dbReference>
<evidence type="ECO:0000259" key="9">
    <source>
        <dbReference type="PROSITE" id="PS50893"/>
    </source>
</evidence>
<evidence type="ECO:0000256" key="2">
    <source>
        <dbReference type="ARBA" id="ARBA00022692"/>
    </source>
</evidence>
<name>G2G3X3_9ACTN</name>
<evidence type="ECO:0000256" key="7">
    <source>
        <dbReference type="SAM" id="MobiDB-lite"/>
    </source>
</evidence>
<evidence type="ECO:0000256" key="1">
    <source>
        <dbReference type="ARBA" id="ARBA00004651"/>
    </source>
</evidence>
<comment type="subcellular location">
    <subcellularLocation>
        <location evidence="1">Cell membrane</location>
        <topology evidence="1">Multi-pass membrane protein</topology>
    </subcellularLocation>
</comment>
<dbReference type="SUPFAM" id="SSF52540">
    <property type="entry name" value="P-loop containing nucleoside triphosphate hydrolases"/>
    <property type="match status" value="1"/>
</dbReference>
<evidence type="ECO:0000256" key="5">
    <source>
        <dbReference type="ARBA" id="ARBA00022989"/>
    </source>
</evidence>
<evidence type="ECO:0000256" key="6">
    <source>
        <dbReference type="ARBA" id="ARBA00023136"/>
    </source>
</evidence>
<dbReference type="Pfam" id="PF00005">
    <property type="entry name" value="ABC_tran"/>
    <property type="match status" value="1"/>
</dbReference>
<dbReference type="GO" id="GO:0005886">
    <property type="term" value="C:plasma membrane"/>
    <property type="evidence" value="ECO:0007669"/>
    <property type="project" value="UniProtKB-SubCell"/>
</dbReference>
<feature type="region of interest" description="Disordered" evidence="7">
    <location>
        <begin position="29"/>
        <end position="65"/>
    </location>
</feature>
<dbReference type="GO" id="GO:0005524">
    <property type="term" value="F:ATP binding"/>
    <property type="evidence" value="ECO:0007669"/>
    <property type="project" value="UniProtKB-KW"/>
</dbReference>
<dbReference type="Gene3D" id="1.20.1560.10">
    <property type="entry name" value="ABC transporter type 1, transmembrane domain"/>
    <property type="match status" value="1"/>
</dbReference>
<dbReference type="GO" id="GO:0016887">
    <property type="term" value="F:ATP hydrolysis activity"/>
    <property type="evidence" value="ECO:0007669"/>
    <property type="project" value="InterPro"/>
</dbReference>
<keyword evidence="3" id="KW-0547">Nucleotide-binding</keyword>
<feature type="transmembrane region" description="Helical" evidence="8">
    <location>
        <begin position="116"/>
        <end position="144"/>
    </location>
</feature>
<dbReference type="InterPro" id="IPR003593">
    <property type="entry name" value="AAA+_ATPase"/>
</dbReference>
<evidence type="ECO:0000256" key="8">
    <source>
        <dbReference type="SAM" id="Phobius"/>
    </source>
</evidence>
<dbReference type="Proteomes" id="UP000004217">
    <property type="component" value="Unassembled WGS sequence"/>
</dbReference>
<protein>
    <submittedName>
        <fullName evidence="11">Putative ABC transporter ATP-binding protein</fullName>
    </submittedName>
</protein>
<sequence length="694" mass="74872">MRSAPADGALHVASGAGWRRGRRIRREAAMSEQTEVENGEAAAEVPRPRAEVLPPPPATTSSIVQNGDEEEMVEAWWLLHQGAAARASVWQILGELPRTVRQVGGFAWRANRTATVALVLLQTASAVLSAFGLVATVGVAQHIFADGPTPDRVRAAAPQLLLVVVLLSLRAALEYGVTVAQGKLTPLIRAALERDFYRLTSHVKLEAVDSPTWQDECYRARNQGLHYARQIVGHVVTLAAAALVLVGTASVLAVLHPLLLLLLPLSVLPVGAAAVKSAKARFHSFRRFNEMSRRTDVFSWLMLDRDTAAELRSHTAQRALLDEHARLTEQITAEDIRLNLAEARMSLIGRSAGGIGTGITYVVLGLMLIHGWLPLAAGAGAVLALQSARSSMTRVVDVAHLLYETSLWVGDLLEHQQRCRSLLPRRTGVAAPDTITTITLEDVHYTYPGKDTPALAGISLTLHAGQTVAFVGANGSGKSTCSKLLAGLYDPTDGEIRWDDVPTTHYDTESLQAQVASVLQDPTRYPFSALSNITVSRGTLTRAEPQRVLDAVVASGADQVIAGLPGTWSATLSKRFRGGQELSAGMWAKVAVGRGEYKDAPVLLLDEPTASMDPRAEHAVYQTVLRGKRRPDRITVLISHRLASVIDCDHIYVFDNGKIIESGTHQELLTLKGEYAAMFALQAAGYQATKIADT</sequence>